<feature type="domain" description="DNA2/NAM7 helicase-like C-terminal" evidence="3">
    <location>
        <begin position="565"/>
        <end position="622"/>
    </location>
</feature>
<evidence type="ECO:0000259" key="2">
    <source>
        <dbReference type="Pfam" id="PF13086"/>
    </source>
</evidence>
<dbReference type="InterPro" id="IPR047187">
    <property type="entry name" value="SF1_C_Upf1"/>
</dbReference>
<dbReference type="InterPro" id="IPR027417">
    <property type="entry name" value="P-loop_NTPase"/>
</dbReference>
<name>A0A815DCX5_ADIRI</name>
<proteinExistence type="predicted"/>
<dbReference type="CDD" id="cd18808">
    <property type="entry name" value="SF1_C_Upf1"/>
    <property type="match status" value="1"/>
</dbReference>
<gene>
    <name evidence="4" type="ORF">EDS130_LOCUS30358</name>
</gene>
<dbReference type="OrthoDB" id="6513042at2759"/>
<evidence type="ECO:0000259" key="3">
    <source>
        <dbReference type="Pfam" id="PF13087"/>
    </source>
</evidence>
<dbReference type="Pfam" id="PF13087">
    <property type="entry name" value="AAA_12"/>
    <property type="match status" value="1"/>
</dbReference>
<feature type="domain" description="DNA2/NAM7 helicase helicase" evidence="2">
    <location>
        <begin position="421"/>
        <end position="511"/>
    </location>
</feature>
<comment type="caution">
    <text evidence="4">The sequence shown here is derived from an EMBL/GenBank/DDBJ whole genome shotgun (WGS) entry which is preliminary data.</text>
</comment>
<dbReference type="Proteomes" id="UP000663852">
    <property type="component" value="Unassembled WGS sequence"/>
</dbReference>
<keyword evidence="1" id="KW-1133">Transmembrane helix</keyword>
<evidence type="ECO:0000313" key="4">
    <source>
        <dbReference type="EMBL" id="CAF1296236.1"/>
    </source>
</evidence>
<dbReference type="PANTHER" id="PTHR10887">
    <property type="entry name" value="DNA2/NAM7 HELICASE FAMILY"/>
    <property type="match status" value="1"/>
</dbReference>
<dbReference type="EMBL" id="CAJNOJ010000212">
    <property type="protein sequence ID" value="CAF1296236.1"/>
    <property type="molecule type" value="Genomic_DNA"/>
</dbReference>
<dbReference type="InterPro" id="IPR045055">
    <property type="entry name" value="DNA2/NAM7-like"/>
</dbReference>
<keyword evidence="1" id="KW-0812">Transmembrane</keyword>
<reference evidence="4" key="1">
    <citation type="submission" date="2021-02" db="EMBL/GenBank/DDBJ databases">
        <authorList>
            <person name="Nowell W R."/>
        </authorList>
    </citation>
    <scope>NUCLEOTIDE SEQUENCE</scope>
</reference>
<sequence length="659" mass="75434">MLTDFRLALMFFYFCVGIIIFIFLVWCSQIDSKTSVHLTTSKPVSSDSLRKSPAHSVMEEPFEPDISLDAPSESSIVSTDALLQNEIECAESSYSTSWQPQYLEEQTEMINYEAFSDPIINAVYVCDTLSNQYKRTKPIASTFMMVNQTEGVFSYEIYMSYILSWDPAWLNQPHLKPGVLYENYCINNRSATPVRQRYTSFSDYESAHLPCLLEETWQNVKQDIQERLEQNKGKPPTICQAYMVRTEVKRKIGLMELYCQILTVDDDPMRPRYNDLLLITAFDNQQFFGILQKQQRVSNRKFIHRMLAFDPRLNTRPSEIVCIELTIGIVLKCSPLITGSCIHVQVMASLVSNLRRFRALSLLPSLPLVSELLSPSVDDMTFQVNLPRLPQFDMENNGAKNAAQYQVINEAVSIVCGPRRNSSRIYVVQGPPGTGKSHTIVNIVKSINQQWNLMRKRKKLRILVCTPSNGACDDLTQRLAKIDDLIVARAGHNEYTDTSCVSLFKSTMLKEIIEQLSPLEFYSSTNTCPRELSLLKQRDLEEANVVVSTLNYVGNSIFDPFSCDKRTVDGFQGREKDIILISTVRTCGDKCGQQSIGFVADRRRLNVAVTRGKYAVYIIGHAKSLHVNKDWRSLIRNARQRQCILNYKTYQDFNWLHRL</sequence>
<dbReference type="Pfam" id="PF13086">
    <property type="entry name" value="AAA_11"/>
    <property type="match status" value="1"/>
</dbReference>
<dbReference type="Gene3D" id="3.40.50.300">
    <property type="entry name" value="P-loop containing nucleotide triphosphate hydrolases"/>
    <property type="match status" value="1"/>
</dbReference>
<feature type="transmembrane region" description="Helical" evidence="1">
    <location>
        <begin position="7"/>
        <end position="26"/>
    </location>
</feature>
<protein>
    <submittedName>
        <fullName evidence="4">Uncharacterized protein</fullName>
    </submittedName>
</protein>
<dbReference type="GO" id="GO:0004386">
    <property type="term" value="F:helicase activity"/>
    <property type="evidence" value="ECO:0007669"/>
    <property type="project" value="InterPro"/>
</dbReference>
<keyword evidence="1" id="KW-0472">Membrane</keyword>
<evidence type="ECO:0000256" key="1">
    <source>
        <dbReference type="SAM" id="Phobius"/>
    </source>
</evidence>
<dbReference type="AlphaFoldDB" id="A0A815DCX5"/>
<dbReference type="GO" id="GO:0001147">
    <property type="term" value="F:transcription termination site sequence-specific DNA binding"/>
    <property type="evidence" value="ECO:0007669"/>
    <property type="project" value="TreeGrafter"/>
</dbReference>
<dbReference type="PANTHER" id="PTHR10887:SF495">
    <property type="entry name" value="HELICASE SENATAXIN ISOFORM X1-RELATED"/>
    <property type="match status" value="1"/>
</dbReference>
<organism evidence="4 5">
    <name type="scientific">Adineta ricciae</name>
    <name type="common">Rotifer</name>
    <dbReference type="NCBI Taxonomy" id="249248"/>
    <lineage>
        <taxon>Eukaryota</taxon>
        <taxon>Metazoa</taxon>
        <taxon>Spiralia</taxon>
        <taxon>Gnathifera</taxon>
        <taxon>Rotifera</taxon>
        <taxon>Eurotatoria</taxon>
        <taxon>Bdelloidea</taxon>
        <taxon>Adinetida</taxon>
        <taxon>Adinetidae</taxon>
        <taxon>Adineta</taxon>
    </lineage>
</organism>
<dbReference type="InterPro" id="IPR041677">
    <property type="entry name" value="DNA2/NAM7_AAA_11"/>
</dbReference>
<dbReference type="SUPFAM" id="SSF52540">
    <property type="entry name" value="P-loop containing nucleoside triphosphate hydrolases"/>
    <property type="match status" value="2"/>
</dbReference>
<accession>A0A815DCX5</accession>
<dbReference type="GO" id="GO:0006369">
    <property type="term" value="P:termination of RNA polymerase II transcription"/>
    <property type="evidence" value="ECO:0007669"/>
    <property type="project" value="TreeGrafter"/>
</dbReference>
<dbReference type="GO" id="GO:0016604">
    <property type="term" value="C:nuclear body"/>
    <property type="evidence" value="ECO:0007669"/>
    <property type="project" value="TreeGrafter"/>
</dbReference>
<dbReference type="InterPro" id="IPR041679">
    <property type="entry name" value="DNA2/NAM7-like_C"/>
</dbReference>
<evidence type="ECO:0000313" key="5">
    <source>
        <dbReference type="Proteomes" id="UP000663852"/>
    </source>
</evidence>